<evidence type="ECO:0000313" key="2">
    <source>
        <dbReference type="Proteomes" id="UP000233417"/>
    </source>
</evidence>
<proteinExistence type="predicted"/>
<name>A0A2N2F3N4_9BACT</name>
<reference evidence="1 2" key="1">
    <citation type="journal article" date="2017" name="ISME J.">
        <title>Potential for microbial H2 and metal transformations associated with novel bacteria and archaea in deep terrestrial subsurface sediments.</title>
        <authorList>
            <person name="Hernsdorf A.W."/>
            <person name="Amano Y."/>
            <person name="Miyakawa K."/>
            <person name="Ise K."/>
            <person name="Suzuki Y."/>
            <person name="Anantharaman K."/>
            <person name="Probst A."/>
            <person name="Burstein D."/>
            <person name="Thomas B.C."/>
            <person name="Banfield J.F."/>
        </authorList>
    </citation>
    <scope>NUCLEOTIDE SEQUENCE [LARGE SCALE GENOMIC DNA]</scope>
    <source>
        <strain evidence="1">HGW-Dojkabacteria-1</strain>
    </source>
</reference>
<dbReference type="Proteomes" id="UP000233417">
    <property type="component" value="Unassembled WGS sequence"/>
</dbReference>
<evidence type="ECO:0000313" key="1">
    <source>
        <dbReference type="EMBL" id="PKN02812.1"/>
    </source>
</evidence>
<dbReference type="EMBL" id="PHAO01000001">
    <property type="protein sequence ID" value="PKN02812.1"/>
    <property type="molecule type" value="Genomic_DNA"/>
</dbReference>
<comment type="caution">
    <text evidence="1">The sequence shown here is derived from an EMBL/GenBank/DDBJ whole genome shotgun (WGS) entry which is preliminary data.</text>
</comment>
<sequence>MTQVVVVILVLALAALCCVGMPILSCWTFEPDRVPHDSCPEKAKEQYKQKLKEYYRFEGVPTGP</sequence>
<organism evidence="1 2">
    <name type="scientific">Candidatus Dojkabacteria bacterium HGW-Dojkabacteria-1</name>
    <dbReference type="NCBI Taxonomy" id="2013761"/>
    <lineage>
        <taxon>Bacteria</taxon>
        <taxon>Candidatus Dojkabacteria</taxon>
    </lineage>
</organism>
<gene>
    <name evidence="1" type="ORF">CVU76_02185</name>
</gene>
<dbReference type="AlphaFoldDB" id="A0A2N2F3N4"/>
<protein>
    <submittedName>
        <fullName evidence="1">Uncharacterized protein</fullName>
    </submittedName>
</protein>
<accession>A0A2N2F3N4</accession>